<dbReference type="EMBL" id="FNYY01000011">
    <property type="protein sequence ID" value="SEJ82197.1"/>
    <property type="molecule type" value="Genomic_DNA"/>
</dbReference>
<evidence type="ECO:0000313" key="2">
    <source>
        <dbReference type="Proteomes" id="UP000182932"/>
    </source>
</evidence>
<dbReference type="PROSITE" id="PS51257">
    <property type="entry name" value="PROKAR_LIPOPROTEIN"/>
    <property type="match status" value="1"/>
</dbReference>
<sequence>MIRFVLLLIGLGTLTACEQYQEPRANCFSFAPNAPSSEDCIFMPVVGATFADLRHE</sequence>
<organism evidence="1 2">
    <name type="scientific">Marinovum algicola</name>
    <dbReference type="NCBI Taxonomy" id="42444"/>
    <lineage>
        <taxon>Bacteria</taxon>
        <taxon>Pseudomonadati</taxon>
        <taxon>Pseudomonadota</taxon>
        <taxon>Alphaproteobacteria</taxon>
        <taxon>Rhodobacterales</taxon>
        <taxon>Roseobacteraceae</taxon>
        <taxon>Marinovum</taxon>
    </lineage>
</organism>
<reference evidence="1 2" key="1">
    <citation type="submission" date="2016-10" db="EMBL/GenBank/DDBJ databases">
        <authorList>
            <person name="Varghese N."/>
            <person name="Submissions S."/>
        </authorList>
    </citation>
    <scope>NUCLEOTIDE SEQUENCE [LARGE SCALE GENOMIC DNA]</scope>
    <source>
        <strain evidence="1 2">FF3</strain>
    </source>
</reference>
<evidence type="ECO:0000313" key="1">
    <source>
        <dbReference type="EMBL" id="SEJ82197.1"/>
    </source>
</evidence>
<protein>
    <recommendedName>
        <fullName evidence="3">Lipoprotein</fullName>
    </recommendedName>
</protein>
<name>A0A975ZPA2_9RHOB</name>
<dbReference type="AlphaFoldDB" id="A0A975ZPA2"/>
<accession>A0A975ZPA2</accession>
<dbReference type="RefSeq" id="WP_170850556.1">
    <property type="nucleotide sequence ID" value="NZ_FNYY01000011.1"/>
</dbReference>
<dbReference type="Proteomes" id="UP000182932">
    <property type="component" value="Unassembled WGS sequence"/>
</dbReference>
<keyword evidence="2" id="KW-1185">Reference proteome</keyword>
<dbReference type="GeneID" id="80821449"/>
<evidence type="ECO:0008006" key="3">
    <source>
        <dbReference type="Google" id="ProtNLM"/>
    </source>
</evidence>
<proteinExistence type="predicted"/>
<comment type="caution">
    <text evidence="1">The sequence shown here is derived from an EMBL/GenBank/DDBJ whole genome shotgun (WGS) entry which is preliminary data.</text>
</comment>
<gene>
    <name evidence="1" type="ORF">SAMN04487940_11137</name>
</gene>